<dbReference type="PANTHER" id="PTHR12993">
    <property type="entry name" value="N-ACETYLGLUCOSAMINYL-PHOSPHATIDYLINOSITOL DE-N-ACETYLASE-RELATED"/>
    <property type="match status" value="1"/>
</dbReference>
<dbReference type="InterPro" id="IPR024078">
    <property type="entry name" value="LmbE-like_dom_sf"/>
</dbReference>
<evidence type="ECO:0000313" key="1">
    <source>
        <dbReference type="EMBL" id="MTV50172.1"/>
    </source>
</evidence>
<dbReference type="AlphaFoldDB" id="A0A6I3SNQ4"/>
<proteinExistence type="predicted"/>
<keyword evidence="2" id="KW-1185">Reference proteome</keyword>
<dbReference type="GO" id="GO:0016811">
    <property type="term" value="F:hydrolase activity, acting on carbon-nitrogen (but not peptide) bonds, in linear amides"/>
    <property type="evidence" value="ECO:0007669"/>
    <property type="project" value="TreeGrafter"/>
</dbReference>
<dbReference type="OrthoDB" id="9815144at2"/>
<dbReference type="EMBL" id="WNKU01000020">
    <property type="protein sequence ID" value="MTV50172.1"/>
    <property type="molecule type" value="Genomic_DNA"/>
</dbReference>
<organism evidence="1 2">
    <name type="scientific">Heliobacterium mobile</name>
    <name type="common">Heliobacillus mobilis</name>
    <dbReference type="NCBI Taxonomy" id="28064"/>
    <lineage>
        <taxon>Bacteria</taxon>
        <taxon>Bacillati</taxon>
        <taxon>Bacillota</taxon>
        <taxon>Clostridia</taxon>
        <taxon>Eubacteriales</taxon>
        <taxon>Heliobacteriaceae</taxon>
        <taxon>Heliobacterium</taxon>
    </lineage>
</organism>
<accession>A0A6I3SNQ4</accession>
<gene>
    <name evidence="1" type="ORF">GJ688_14440</name>
</gene>
<dbReference type="PANTHER" id="PTHR12993:SF11">
    <property type="entry name" value="N-ACETYLGLUCOSAMINYL-PHOSPHATIDYLINOSITOL DE-N-ACETYLASE"/>
    <property type="match status" value="1"/>
</dbReference>
<evidence type="ECO:0000313" key="2">
    <source>
        <dbReference type="Proteomes" id="UP000430670"/>
    </source>
</evidence>
<name>A0A6I3SNQ4_HELMO</name>
<dbReference type="InterPro" id="IPR003737">
    <property type="entry name" value="GlcNAc_PI_deacetylase-related"/>
</dbReference>
<sequence>MIHSRRLMAILAHPDDESFCIGGTLAKYADEGVQTTLICATRGEAGKCGEPPLCRQEELGAVREAELRQAAQILKIKQLHFLPFRDKELAEAAEAVILPMLVKHIRTIRPQVVITFGPDGLTCHKDHVAISHFATRAYHLASDRSAYPELGEPWQGAQLYYTGMPCSYVDAFGVQHCVARKDSEVSAAIPVGDYLMTKRAAIYCHRTQSKCIRELERLTDFSTRDEQRLKVRDYEYFFQPQGLERGAKQVNHDLFDPVAGTARNGTYWREAVGY</sequence>
<protein>
    <submittedName>
        <fullName evidence="1">PIG-L family deacetylase</fullName>
    </submittedName>
</protein>
<dbReference type="Pfam" id="PF02585">
    <property type="entry name" value="PIG-L"/>
    <property type="match status" value="1"/>
</dbReference>
<dbReference type="Gene3D" id="3.40.50.10320">
    <property type="entry name" value="LmbE-like"/>
    <property type="match status" value="1"/>
</dbReference>
<dbReference type="Proteomes" id="UP000430670">
    <property type="component" value="Unassembled WGS sequence"/>
</dbReference>
<dbReference type="RefSeq" id="WP_155477262.1">
    <property type="nucleotide sequence ID" value="NZ_WNKU01000020.1"/>
</dbReference>
<comment type="caution">
    <text evidence="1">The sequence shown here is derived from an EMBL/GenBank/DDBJ whole genome shotgun (WGS) entry which is preliminary data.</text>
</comment>
<dbReference type="SUPFAM" id="SSF102588">
    <property type="entry name" value="LmbE-like"/>
    <property type="match status" value="1"/>
</dbReference>
<reference evidence="1 2" key="1">
    <citation type="submission" date="2019-11" db="EMBL/GenBank/DDBJ databases">
        <title>Whole-genome sequence of a the green, strictly anaerobic photosynthetic bacterium Heliobacillus mobilis DSM 6151.</title>
        <authorList>
            <person name="Kyndt J.A."/>
            <person name="Meyer T.E."/>
        </authorList>
    </citation>
    <scope>NUCLEOTIDE SEQUENCE [LARGE SCALE GENOMIC DNA]</scope>
    <source>
        <strain evidence="1 2">DSM 6151</strain>
    </source>
</reference>